<evidence type="ECO:0000313" key="1">
    <source>
        <dbReference type="EMBL" id="KAK1415201.1"/>
    </source>
</evidence>
<protein>
    <submittedName>
        <fullName evidence="1">Uncharacterized protein</fullName>
    </submittedName>
</protein>
<reference evidence="1" key="1">
    <citation type="journal article" date="2023" name="bioRxiv">
        <title>Improved chromosome-level genome assembly for marigold (Tagetes erecta).</title>
        <authorList>
            <person name="Jiang F."/>
            <person name="Yuan L."/>
            <person name="Wang S."/>
            <person name="Wang H."/>
            <person name="Xu D."/>
            <person name="Wang A."/>
            <person name="Fan W."/>
        </authorList>
    </citation>
    <scope>NUCLEOTIDE SEQUENCE</scope>
    <source>
        <strain evidence="1">WSJ</strain>
        <tissue evidence="1">Leaf</tissue>
    </source>
</reference>
<name>A0AAD8NNS5_TARER</name>
<dbReference type="EMBL" id="JAUHHV010000008">
    <property type="protein sequence ID" value="KAK1415201.1"/>
    <property type="molecule type" value="Genomic_DNA"/>
</dbReference>
<evidence type="ECO:0000313" key="2">
    <source>
        <dbReference type="Proteomes" id="UP001229421"/>
    </source>
</evidence>
<dbReference type="AlphaFoldDB" id="A0AAD8NNS5"/>
<proteinExistence type="predicted"/>
<dbReference type="Proteomes" id="UP001229421">
    <property type="component" value="Unassembled WGS sequence"/>
</dbReference>
<sequence length="83" mass="8985">MTSSPVVAAATLPVSKHDLENDIQTKPLMVSPFKVILPENVEYPKENPAPAQASATHANNRTNPLADVVVSRHTTIVEENNID</sequence>
<accession>A0AAD8NNS5</accession>
<comment type="caution">
    <text evidence="1">The sequence shown here is derived from an EMBL/GenBank/DDBJ whole genome shotgun (WGS) entry which is preliminary data.</text>
</comment>
<keyword evidence="2" id="KW-1185">Reference proteome</keyword>
<organism evidence="1 2">
    <name type="scientific">Tagetes erecta</name>
    <name type="common">African marigold</name>
    <dbReference type="NCBI Taxonomy" id="13708"/>
    <lineage>
        <taxon>Eukaryota</taxon>
        <taxon>Viridiplantae</taxon>
        <taxon>Streptophyta</taxon>
        <taxon>Embryophyta</taxon>
        <taxon>Tracheophyta</taxon>
        <taxon>Spermatophyta</taxon>
        <taxon>Magnoliopsida</taxon>
        <taxon>eudicotyledons</taxon>
        <taxon>Gunneridae</taxon>
        <taxon>Pentapetalae</taxon>
        <taxon>asterids</taxon>
        <taxon>campanulids</taxon>
        <taxon>Asterales</taxon>
        <taxon>Asteraceae</taxon>
        <taxon>Asteroideae</taxon>
        <taxon>Heliantheae alliance</taxon>
        <taxon>Tageteae</taxon>
        <taxon>Tagetes</taxon>
    </lineage>
</organism>
<gene>
    <name evidence="1" type="ORF">QVD17_30974</name>
</gene>